<reference evidence="2 3" key="1">
    <citation type="submission" date="2019-01" db="EMBL/GenBank/DDBJ databases">
        <authorList>
            <person name="Chen W.-M."/>
        </authorList>
    </citation>
    <scope>NUCLEOTIDE SEQUENCE [LARGE SCALE GENOMIC DNA]</scope>
    <source>
        <strain evidence="2 3">CCP-6</strain>
    </source>
</reference>
<dbReference type="EMBL" id="SACL01000004">
    <property type="protein sequence ID" value="RVT96418.1"/>
    <property type="molecule type" value="Genomic_DNA"/>
</dbReference>
<evidence type="ECO:0000256" key="1">
    <source>
        <dbReference type="SAM" id="MobiDB-lite"/>
    </source>
</evidence>
<evidence type="ECO:0000313" key="2">
    <source>
        <dbReference type="EMBL" id="RVT96418.1"/>
    </source>
</evidence>
<dbReference type="AlphaFoldDB" id="A0A437MFJ2"/>
<name>A0A437MFJ2_9PROT</name>
<accession>A0A437MFJ2</accession>
<protein>
    <submittedName>
        <fullName evidence="2">Uncharacterized protein</fullName>
    </submittedName>
</protein>
<evidence type="ECO:0000313" key="3">
    <source>
        <dbReference type="Proteomes" id="UP000282957"/>
    </source>
</evidence>
<feature type="compositionally biased region" description="Basic residues" evidence="1">
    <location>
        <begin position="27"/>
        <end position="45"/>
    </location>
</feature>
<organism evidence="2 3">
    <name type="scientific">Rhodovarius crocodyli</name>
    <dbReference type="NCBI Taxonomy" id="1979269"/>
    <lineage>
        <taxon>Bacteria</taxon>
        <taxon>Pseudomonadati</taxon>
        <taxon>Pseudomonadota</taxon>
        <taxon>Alphaproteobacteria</taxon>
        <taxon>Acetobacterales</taxon>
        <taxon>Roseomonadaceae</taxon>
        <taxon>Rhodovarius</taxon>
    </lineage>
</organism>
<keyword evidence="3" id="KW-1185">Reference proteome</keyword>
<proteinExistence type="predicted"/>
<feature type="region of interest" description="Disordered" evidence="1">
    <location>
        <begin position="1"/>
        <end position="67"/>
    </location>
</feature>
<gene>
    <name evidence="2" type="ORF">EOD42_14100</name>
</gene>
<sequence>MAGCAPTGRSSATARKCRPSARPCRPTARRPPKCSSAWRRRKPRALARPGSRPSPCRMPSWARRCAS</sequence>
<dbReference type="Proteomes" id="UP000282957">
    <property type="component" value="Unassembled WGS sequence"/>
</dbReference>
<comment type="caution">
    <text evidence="2">The sequence shown here is derived from an EMBL/GenBank/DDBJ whole genome shotgun (WGS) entry which is preliminary data.</text>
</comment>